<evidence type="ECO:0000313" key="2">
    <source>
        <dbReference type="EMBL" id="EJW78471.1"/>
    </source>
</evidence>
<evidence type="ECO:0000256" key="1">
    <source>
        <dbReference type="SAM" id="MobiDB-lite"/>
    </source>
</evidence>
<dbReference type="Proteomes" id="UP000004810">
    <property type="component" value="Unassembled WGS sequence"/>
</dbReference>
<comment type="caution">
    <text evidence="2">The sequence shown here is derived from an EMBL/GenBank/DDBJ whole genome shotgun (WGS) entry which is preliminary data.</text>
</comment>
<organism evidence="2 3">
    <name type="scientific">Wuchereria bancrofti</name>
    <dbReference type="NCBI Taxonomy" id="6293"/>
    <lineage>
        <taxon>Eukaryota</taxon>
        <taxon>Metazoa</taxon>
        <taxon>Ecdysozoa</taxon>
        <taxon>Nematoda</taxon>
        <taxon>Chromadorea</taxon>
        <taxon>Rhabditida</taxon>
        <taxon>Spirurina</taxon>
        <taxon>Spiruromorpha</taxon>
        <taxon>Filarioidea</taxon>
        <taxon>Onchocercidae</taxon>
        <taxon>Wuchereria</taxon>
    </lineage>
</organism>
<sequence>VETEAEEEEAFRGKPAAHHPHFLAQTSVTNRTDPSPRHYCYTPAIATATATVTITVSTCNIAVTAAITALTVPHLNNYCTGILMNEQYSTTCNDKLKKTIRNGAALNGVDMTVHDSSSSDLYVHSSSSGGLENIDPEINSKKGKGQQKNYLKEREKMEKSDEEEEEEGINGRLPIRLIHQPSEEGFHQVVKFTKRATRRGEKELPKAKSFAFAEFSEEEKSSSKRENISSIAISRDSTSQELDNYTTFIEQNLDAGIRFQSEYCKPDDKTYLKSANANTNSYYLNCDTTELQHLNCESVCAESEVLDETMIEADNLPQQIHKKHDQQECDRTKICLENCGSQTDEESKMFV</sequence>
<feature type="compositionally biased region" description="Basic and acidic residues" evidence="1">
    <location>
        <begin position="150"/>
        <end position="159"/>
    </location>
</feature>
<protein>
    <submittedName>
        <fullName evidence="2">Uncharacterized protein</fullName>
    </submittedName>
</protein>
<proteinExistence type="predicted"/>
<feature type="non-terminal residue" evidence="2">
    <location>
        <position position="1"/>
    </location>
</feature>
<dbReference type="EMBL" id="ADBV01006525">
    <property type="protein sequence ID" value="EJW78471.1"/>
    <property type="molecule type" value="Genomic_DNA"/>
</dbReference>
<evidence type="ECO:0000313" key="3">
    <source>
        <dbReference type="Proteomes" id="UP000004810"/>
    </source>
</evidence>
<gene>
    <name evidence="2" type="ORF">WUBG_10621</name>
</gene>
<reference evidence="3" key="1">
    <citation type="submission" date="2012-08" db="EMBL/GenBank/DDBJ databases">
        <title>The Genome Sequence of Wuchereria bancrofti.</title>
        <authorList>
            <person name="Nutman T.B."/>
            <person name="Fink D.L."/>
            <person name="Russ C."/>
            <person name="Young S."/>
            <person name="Zeng Q."/>
            <person name="Koehrsen M."/>
            <person name="Alvarado L."/>
            <person name="Berlin A."/>
            <person name="Chapman S.B."/>
            <person name="Chen Z."/>
            <person name="Freedman E."/>
            <person name="Gellesch M."/>
            <person name="Goldberg J."/>
            <person name="Griggs A."/>
            <person name="Gujja S."/>
            <person name="Heilman E.R."/>
            <person name="Heiman D."/>
            <person name="Hepburn T."/>
            <person name="Howarth C."/>
            <person name="Jen D."/>
            <person name="Larson L."/>
            <person name="Lewis B."/>
            <person name="Mehta T."/>
            <person name="Park D."/>
            <person name="Pearson M."/>
            <person name="Roberts A."/>
            <person name="Saif S."/>
            <person name="Shea T."/>
            <person name="Shenoy N."/>
            <person name="Sisk P."/>
            <person name="Stolte C."/>
            <person name="Sykes S."/>
            <person name="Walk T."/>
            <person name="White J."/>
            <person name="Yandava C."/>
            <person name="Haas B."/>
            <person name="Henn M.R."/>
            <person name="Nusbaum C."/>
            <person name="Birren B."/>
        </authorList>
    </citation>
    <scope>NUCLEOTIDE SEQUENCE [LARGE SCALE GENOMIC DNA]</scope>
    <source>
        <strain evidence="3">NA</strain>
    </source>
</reference>
<dbReference type="AlphaFoldDB" id="J9E824"/>
<accession>J9E824</accession>
<feature type="region of interest" description="Disordered" evidence="1">
    <location>
        <begin position="120"/>
        <end position="169"/>
    </location>
</feature>
<name>J9E824_WUCBA</name>